<dbReference type="GO" id="GO:0016705">
    <property type="term" value="F:oxidoreductase activity, acting on paired donors, with incorporation or reduction of molecular oxygen"/>
    <property type="evidence" value="ECO:0007669"/>
    <property type="project" value="InterPro"/>
</dbReference>
<dbReference type="Proteomes" id="UP000070282">
    <property type="component" value="Unassembled WGS sequence"/>
</dbReference>
<evidence type="ECO:0000313" key="3">
    <source>
        <dbReference type="Proteomes" id="UP000070282"/>
    </source>
</evidence>
<dbReference type="Gene3D" id="1.10.630.10">
    <property type="entry name" value="Cytochrome P450"/>
    <property type="match status" value="1"/>
</dbReference>
<comment type="caution">
    <text evidence="2">The sequence shown here is derived from an EMBL/GenBank/DDBJ whole genome shotgun (WGS) entry which is preliminary data.</text>
</comment>
<dbReference type="PANTHER" id="PTHR46696:SF6">
    <property type="entry name" value="P450, PUTATIVE (EUROFUNG)-RELATED"/>
    <property type="match status" value="1"/>
</dbReference>
<proteinExistence type="inferred from homology"/>
<dbReference type="EMBL" id="LOCO01000007">
    <property type="protein sequence ID" value="KXO10313.1"/>
    <property type="molecule type" value="Genomic_DNA"/>
</dbReference>
<dbReference type="RefSeq" id="WP_061331884.1">
    <property type="nucleotide sequence ID" value="NZ_LOCO01000007.1"/>
</dbReference>
<dbReference type="GO" id="GO:0020037">
    <property type="term" value="F:heme binding"/>
    <property type="evidence" value="ECO:0007669"/>
    <property type="project" value="InterPro"/>
</dbReference>
<evidence type="ECO:0000313" key="2">
    <source>
        <dbReference type="EMBL" id="KXO10313.1"/>
    </source>
</evidence>
<dbReference type="InterPro" id="IPR036396">
    <property type="entry name" value="Cyt_P450_sf"/>
</dbReference>
<dbReference type="InterPro" id="IPR001128">
    <property type="entry name" value="Cyt_P450"/>
</dbReference>
<dbReference type="SUPFAM" id="SSF48264">
    <property type="entry name" value="Cytochrome P450"/>
    <property type="match status" value="1"/>
</dbReference>
<dbReference type="GO" id="GO:0004497">
    <property type="term" value="F:monooxygenase activity"/>
    <property type="evidence" value="ECO:0007669"/>
    <property type="project" value="InterPro"/>
</dbReference>
<dbReference type="CDD" id="cd11079">
    <property type="entry name" value="Cyp_unk"/>
    <property type="match status" value="1"/>
</dbReference>
<gene>
    <name evidence="2" type="ORF">J122_1824</name>
</gene>
<accession>A0A137SCY2</accession>
<dbReference type="PRINTS" id="PR00359">
    <property type="entry name" value="BP450"/>
</dbReference>
<dbReference type="PATRIC" id="fig|1306954.6.peg.3801"/>
<evidence type="ECO:0000256" key="1">
    <source>
        <dbReference type="ARBA" id="ARBA00010617"/>
    </source>
</evidence>
<sequence>MAEQRHQDWDPRAKDVQQNQIRAYDDMRQTCPVAWSDYQQWTLFRHADVMRVLEDHDTFSNAVSAHLSVPNGMDPPEHTPYRKTIEPYFAPEPMAHFEPQCRDVARRLVNDLQKNQPVDVVEALSRPFALKIQCAFMGWPDSLHQPLAEWVMKNHRATLARDRAAMTEVAEEFDGYIRDLLDSRRQAGEQAPDDVTTQLMQEQVNGKPMTDEELVSLLRNWTVGELATISASISILTNYLAHHPALFNDLKAAPGQLADAIDEILRMDAPLISNRRITTRDVEIGGRHIPAGEKITLLWASANRDEDTFGAPDNFCPHQNAPKNLLYGAGIHICPGAPLARMELRIFMEELLKQITGIEVVGSDAPERAMFPTGGFNYLPLQFLGSDPKTF</sequence>
<dbReference type="InterPro" id="IPR002397">
    <property type="entry name" value="Cyt_P450_B"/>
</dbReference>
<dbReference type="AlphaFoldDB" id="A0A137SCY2"/>
<organism evidence="2 3">
    <name type="scientific">Marinobacter excellens LAMA 842</name>
    <dbReference type="NCBI Taxonomy" id="1306954"/>
    <lineage>
        <taxon>Bacteria</taxon>
        <taxon>Pseudomonadati</taxon>
        <taxon>Pseudomonadota</taxon>
        <taxon>Gammaproteobacteria</taxon>
        <taxon>Pseudomonadales</taxon>
        <taxon>Marinobacteraceae</taxon>
        <taxon>Marinobacter</taxon>
    </lineage>
</organism>
<dbReference type="GO" id="GO:0005506">
    <property type="term" value="F:iron ion binding"/>
    <property type="evidence" value="ECO:0007669"/>
    <property type="project" value="InterPro"/>
</dbReference>
<name>A0A137SCY2_9GAMM</name>
<dbReference type="Pfam" id="PF00067">
    <property type="entry name" value="p450"/>
    <property type="match status" value="1"/>
</dbReference>
<dbReference type="PANTHER" id="PTHR46696">
    <property type="entry name" value="P450, PUTATIVE (EUROFUNG)-RELATED"/>
    <property type="match status" value="1"/>
</dbReference>
<protein>
    <submittedName>
        <fullName evidence="2">Putative cytochrome P450 hydroxylase</fullName>
    </submittedName>
</protein>
<comment type="similarity">
    <text evidence="1">Belongs to the cytochrome P450 family.</text>
</comment>
<keyword evidence="3" id="KW-1185">Reference proteome</keyword>
<reference evidence="3" key="1">
    <citation type="submission" date="2015-12" db="EMBL/GenBank/DDBJ databases">
        <authorList>
            <person name="Lima A."/>
            <person name="Farahani Zayas N."/>
            <person name="Castro Da Silva M.A."/>
            <person name="Cabral A."/>
            <person name="Pessatti M.L."/>
        </authorList>
    </citation>
    <scope>NUCLEOTIDE SEQUENCE [LARGE SCALE GENOMIC DNA]</scope>
    <source>
        <strain evidence="3">LAMA 842</strain>
    </source>
</reference>